<dbReference type="STRING" id="195883.A0A482XRJ1"/>
<dbReference type="PRINTS" id="PR00180">
    <property type="entry name" value="CRETINALDHBP"/>
</dbReference>
<dbReference type="GO" id="GO:0016020">
    <property type="term" value="C:membrane"/>
    <property type="evidence" value="ECO:0007669"/>
    <property type="project" value="TreeGrafter"/>
</dbReference>
<evidence type="ECO:0000259" key="1">
    <source>
        <dbReference type="PROSITE" id="PS50191"/>
    </source>
</evidence>
<dbReference type="PANTHER" id="PTHR10174:SF226">
    <property type="entry name" value="CLAVESIN-1-LIKE PROTEIN"/>
    <property type="match status" value="1"/>
</dbReference>
<dbReference type="Pfam" id="PF00650">
    <property type="entry name" value="CRAL_TRIO"/>
    <property type="match status" value="1"/>
</dbReference>
<dbReference type="EMBL" id="QKKF02001335">
    <property type="protein sequence ID" value="RZF48643.1"/>
    <property type="molecule type" value="Genomic_DNA"/>
</dbReference>
<dbReference type="SMART" id="SM00516">
    <property type="entry name" value="SEC14"/>
    <property type="match status" value="1"/>
</dbReference>
<dbReference type="Gene3D" id="3.40.525.10">
    <property type="entry name" value="CRAL-TRIO lipid binding domain"/>
    <property type="match status" value="1"/>
</dbReference>
<dbReference type="Proteomes" id="UP000291343">
    <property type="component" value="Unassembled WGS sequence"/>
</dbReference>
<dbReference type="InterPro" id="IPR036865">
    <property type="entry name" value="CRAL-TRIO_dom_sf"/>
</dbReference>
<dbReference type="Gene3D" id="1.20.5.1200">
    <property type="entry name" value="Alpha-tocopherol transfer"/>
    <property type="match status" value="1"/>
</dbReference>
<accession>A0A482XRJ1</accession>
<sequence length="260" mass="30105">MEREDAVNQLRNLVSGEPDLNVGEDDDRILLRYLAYTKFDVEKAFEKMKMIYKNKHTYSEWYATERTENQDFVLSRHIHTMIEPRDSQGRRIYIVQLGNIVVSDHQAHEMSQVDDIWLEAVMDEPETQKNGIVFIVDMKGLSWKFMKYFTPTNVKIGSMKAETIPLHSIQFHVINTGMLLNGMVSLVFPLLSTATKESIFFHKSSLESLHKHINPESLPKEYGGTLPPLDYDKNIDIFLKKNNTRLLELLKYGYSTAAAK</sequence>
<dbReference type="OrthoDB" id="1434354at2759"/>
<dbReference type="Gene3D" id="1.10.8.20">
    <property type="entry name" value="N-terminal domain of phosphatidylinositol transfer protein sec14p"/>
    <property type="match status" value="1"/>
</dbReference>
<keyword evidence="3" id="KW-1185">Reference proteome</keyword>
<comment type="caution">
    <text evidence="2">The sequence shown here is derived from an EMBL/GenBank/DDBJ whole genome shotgun (WGS) entry which is preliminary data.</text>
</comment>
<dbReference type="InParanoid" id="A0A482XRJ1"/>
<protein>
    <recommendedName>
        <fullName evidence="1">CRAL-TRIO domain-containing protein</fullName>
    </recommendedName>
</protein>
<dbReference type="SUPFAM" id="SSF52087">
    <property type="entry name" value="CRAL/TRIO domain"/>
    <property type="match status" value="1"/>
</dbReference>
<evidence type="ECO:0000313" key="2">
    <source>
        <dbReference type="EMBL" id="RZF48643.1"/>
    </source>
</evidence>
<dbReference type="PANTHER" id="PTHR10174">
    <property type="entry name" value="ALPHA-TOCOPHEROL TRANSFER PROTEIN-RELATED"/>
    <property type="match status" value="1"/>
</dbReference>
<organism evidence="2 3">
    <name type="scientific">Laodelphax striatellus</name>
    <name type="common">Small brown planthopper</name>
    <name type="synonym">Delphax striatella</name>
    <dbReference type="NCBI Taxonomy" id="195883"/>
    <lineage>
        <taxon>Eukaryota</taxon>
        <taxon>Metazoa</taxon>
        <taxon>Ecdysozoa</taxon>
        <taxon>Arthropoda</taxon>
        <taxon>Hexapoda</taxon>
        <taxon>Insecta</taxon>
        <taxon>Pterygota</taxon>
        <taxon>Neoptera</taxon>
        <taxon>Paraneoptera</taxon>
        <taxon>Hemiptera</taxon>
        <taxon>Auchenorrhyncha</taxon>
        <taxon>Fulgoroidea</taxon>
        <taxon>Delphacidae</taxon>
        <taxon>Criomorphinae</taxon>
        <taxon>Laodelphax</taxon>
    </lineage>
</organism>
<gene>
    <name evidence="2" type="ORF">LSTR_LSTR010733</name>
</gene>
<feature type="domain" description="CRAL-TRIO" evidence="1">
    <location>
        <begin position="70"/>
        <end position="230"/>
    </location>
</feature>
<dbReference type="PROSITE" id="PS50191">
    <property type="entry name" value="CRAL_TRIO"/>
    <property type="match status" value="1"/>
</dbReference>
<dbReference type="GO" id="GO:1902936">
    <property type="term" value="F:phosphatidylinositol bisphosphate binding"/>
    <property type="evidence" value="ECO:0007669"/>
    <property type="project" value="TreeGrafter"/>
</dbReference>
<dbReference type="SUPFAM" id="SSF46938">
    <property type="entry name" value="CRAL/TRIO N-terminal domain"/>
    <property type="match status" value="1"/>
</dbReference>
<dbReference type="InterPro" id="IPR011074">
    <property type="entry name" value="CRAL/TRIO_N_dom"/>
</dbReference>
<evidence type="ECO:0000313" key="3">
    <source>
        <dbReference type="Proteomes" id="UP000291343"/>
    </source>
</evidence>
<name>A0A482XRJ1_LAOST</name>
<proteinExistence type="predicted"/>
<dbReference type="InterPro" id="IPR001251">
    <property type="entry name" value="CRAL-TRIO_dom"/>
</dbReference>
<dbReference type="SMART" id="SM01100">
    <property type="entry name" value="CRAL_TRIO_N"/>
    <property type="match status" value="1"/>
</dbReference>
<dbReference type="InterPro" id="IPR036273">
    <property type="entry name" value="CRAL/TRIO_N_dom_sf"/>
</dbReference>
<dbReference type="CDD" id="cd00170">
    <property type="entry name" value="SEC14"/>
    <property type="match status" value="1"/>
</dbReference>
<dbReference type="AlphaFoldDB" id="A0A482XRJ1"/>
<dbReference type="SMR" id="A0A482XRJ1"/>
<reference evidence="2 3" key="1">
    <citation type="journal article" date="2017" name="Gigascience">
        <title>Genome sequence of the small brown planthopper, Laodelphax striatellus.</title>
        <authorList>
            <person name="Zhu J."/>
            <person name="Jiang F."/>
            <person name="Wang X."/>
            <person name="Yang P."/>
            <person name="Bao Y."/>
            <person name="Zhao W."/>
            <person name="Wang W."/>
            <person name="Lu H."/>
            <person name="Wang Q."/>
            <person name="Cui N."/>
            <person name="Li J."/>
            <person name="Chen X."/>
            <person name="Luo L."/>
            <person name="Yu J."/>
            <person name="Kang L."/>
            <person name="Cui F."/>
        </authorList>
    </citation>
    <scope>NUCLEOTIDE SEQUENCE [LARGE SCALE GENOMIC DNA]</scope>
    <source>
        <strain evidence="2">Lst14</strain>
    </source>
</reference>